<name>A0A139LIB5_9BACE</name>
<dbReference type="AlphaFoldDB" id="A0A139LIB5"/>
<dbReference type="EMBL" id="LTDF01000076">
    <property type="protein sequence ID" value="KXT51155.1"/>
    <property type="molecule type" value="Genomic_DNA"/>
</dbReference>
<protein>
    <submittedName>
        <fullName evidence="1">Uncharacterized protein</fullName>
    </submittedName>
</protein>
<dbReference type="Proteomes" id="UP000070319">
    <property type="component" value="Unassembled WGS sequence"/>
</dbReference>
<evidence type="ECO:0000313" key="1">
    <source>
        <dbReference type="EMBL" id="KXT51155.1"/>
    </source>
</evidence>
<comment type="caution">
    <text evidence="1">The sequence shown here is derived from an EMBL/GenBank/DDBJ whole genome shotgun (WGS) entry which is preliminary data.</text>
</comment>
<organism evidence="1">
    <name type="scientific">Bacteroides intestinalis</name>
    <dbReference type="NCBI Taxonomy" id="329854"/>
    <lineage>
        <taxon>Bacteria</taxon>
        <taxon>Pseudomonadati</taxon>
        <taxon>Bacteroidota</taxon>
        <taxon>Bacteroidia</taxon>
        <taxon>Bacteroidales</taxon>
        <taxon>Bacteroidaceae</taxon>
        <taxon>Bacteroides</taxon>
    </lineage>
</organism>
<accession>A0A139LIB5</accession>
<sequence length="40" mass="4709">MVLVQIALKLFFAIMMVYAAQPPLDIYDVYMHIRKVATFF</sequence>
<evidence type="ECO:0000313" key="2">
    <source>
        <dbReference type="Proteomes" id="UP000070319"/>
    </source>
</evidence>
<dbReference type="PATRIC" id="fig|329854.7.peg.2194"/>
<gene>
    <name evidence="1" type="ORF">HMPREF2531_02152</name>
</gene>
<proteinExistence type="predicted"/>
<reference evidence="1 2" key="1">
    <citation type="submission" date="2016-02" db="EMBL/GenBank/DDBJ databases">
        <authorList>
            <person name="Wen L."/>
            <person name="He K."/>
            <person name="Yang H."/>
        </authorList>
    </citation>
    <scope>NUCLEOTIDE SEQUENCE [LARGE SCALE GENOMIC DNA]</scope>
    <source>
        <strain evidence="1 2">KLE1704</strain>
    </source>
</reference>